<dbReference type="EMBL" id="JAUEPR010000122">
    <property type="protein sequence ID" value="KAK0462780.1"/>
    <property type="molecule type" value="Genomic_DNA"/>
</dbReference>
<feature type="region of interest" description="Disordered" evidence="1">
    <location>
        <begin position="93"/>
        <end position="114"/>
    </location>
</feature>
<evidence type="ECO:0000313" key="3">
    <source>
        <dbReference type="Proteomes" id="UP001175227"/>
    </source>
</evidence>
<feature type="compositionally biased region" description="Polar residues" evidence="1">
    <location>
        <begin position="93"/>
        <end position="108"/>
    </location>
</feature>
<sequence>MSSSSYIPSSDDFCDQSQSPVVRPFGCCAPSRLKNRIERRQAALNSIANKTVQQYYDPGGPLDSQTTETEWVNRLYHSEIITPPRRVIILQCSPQRSQRSITQSNNTPAHGGPTSDVFNVSHPDHLEQGDVTLVEEMGGDVDTKAPLIEPVKQTLTLAEITEDDIPIASSPPPVLALSTVQSFEEYNELVGALGGAQLSPGWSDAPEIPVAQTPSPVHADNLAEHDLSGLECQIIAAIRSLVEDETYAIRECADNALDGHWRELSGLYDAARQQDRYISELLITSKTIAKGYLHYDSSVFTTDVNGSITFRIYTRTSNNMLIWKGRKEDFNQLDSSETMDLTLFLLSVLFLLPGIAHTFCQAMQCQS</sequence>
<evidence type="ECO:0000256" key="1">
    <source>
        <dbReference type="SAM" id="MobiDB-lite"/>
    </source>
</evidence>
<comment type="caution">
    <text evidence="2">The sequence shown here is derived from an EMBL/GenBank/DDBJ whole genome shotgun (WGS) entry which is preliminary data.</text>
</comment>
<accession>A0AA39TY17</accession>
<evidence type="ECO:0000313" key="2">
    <source>
        <dbReference type="EMBL" id="KAK0462780.1"/>
    </source>
</evidence>
<protein>
    <submittedName>
        <fullName evidence="2">Uncharacterized protein</fullName>
    </submittedName>
</protein>
<gene>
    <name evidence="2" type="ORF">IW261DRAFT_1576191</name>
</gene>
<organism evidence="2 3">
    <name type="scientific">Armillaria novae-zelandiae</name>
    <dbReference type="NCBI Taxonomy" id="153914"/>
    <lineage>
        <taxon>Eukaryota</taxon>
        <taxon>Fungi</taxon>
        <taxon>Dikarya</taxon>
        <taxon>Basidiomycota</taxon>
        <taxon>Agaricomycotina</taxon>
        <taxon>Agaricomycetes</taxon>
        <taxon>Agaricomycetidae</taxon>
        <taxon>Agaricales</taxon>
        <taxon>Marasmiineae</taxon>
        <taxon>Physalacriaceae</taxon>
        <taxon>Armillaria</taxon>
    </lineage>
</organism>
<dbReference type="Proteomes" id="UP001175227">
    <property type="component" value="Unassembled WGS sequence"/>
</dbReference>
<name>A0AA39TY17_9AGAR</name>
<proteinExistence type="predicted"/>
<reference evidence="2" key="1">
    <citation type="submission" date="2023-06" db="EMBL/GenBank/DDBJ databases">
        <authorList>
            <consortium name="Lawrence Berkeley National Laboratory"/>
            <person name="Ahrendt S."/>
            <person name="Sahu N."/>
            <person name="Indic B."/>
            <person name="Wong-Bajracharya J."/>
            <person name="Merenyi Z."/>
            <person name="Ke H.-M."/>
            <person name="Monk M."/>
            <person name="Kocsube S."/>
            <person name="Drula E."/>
            <person name="Lipzen A."/>
            <person name="Balint B."/>
            <person name="Henrissat B."/>
            <person name="Andreopoulos B."/>
            <person name="Martin F.M."/>
            <person name="Harder C.B."/>
            <person name="Rigling D."/>
            <person name="Ford K.L."/>
            <person name="Foster G.D."/>
            <person name="Pangilinan J."/>
            <person name="Papanicolaou A."/>
            <person name="Barry K."/>
            <person name="LaButti K."/>
            <person name="Viragh M."/>
            <person name="Koriabine M."/>
            <person name="Yan M."/>
            <person name="Riley R."/>
            <person name="Champramary S."/>
            <person name="Plett K.L."/>
            <person name="Tsai I.J."/>
            <person name="Slot J."/>
            <person name="Sipos G."/>
            <person name="Plett J."/>
            <person name="Nagy L.G."/>
            <person name="Grigoriev I.V."/>
        </authorList>
    </citation>
    <scope>NUCLEOTIDE SEQUENCE</scope>
    <source>
        <strain evidence="2">ICMP 16352</strain>
    </source>
</reference>
<dbReference type="AlphaFoldDB" id="A0AA39TY17"/>
<keyword evidence="3" id="KW-1185">Reference proteome</keyword>